<proteinExistence type="predicted"/>
<feature type="region of interest" description="Disordered" evidence="1">
    <location>
        <begin position="1"/>
        <end position="89"/>
    </location>
</feature>
<dbReference type="GeneID" id="59313648"/>
<dbReference type="EMBL" id="JAAOAV010000451">
    <property type="protein sequence ID" value="KAF5574983.1"/>
    <property type="molecule type" value="Genomic_DNA"/>
</dbReference>
<evidence type="ECO:0000313" key="3">
    <source>
        <dbReference type="Proteomes" id="UP000547976"/>
    </source>
</evidence>
<feature type="region of interest" description="Disordered" evidence="1">
    <location>
        <begin position="429"/>
        <end position="523"/>
    </location>
</feature>
<evidence type="ECO:0000313" key="2">
    <source>
        <dbReference type="EMBL" id="KAF5574983.1"/>
    </source>
</evidence>
<feature type="compositionally biased region" description="Low complexity" evidence="1">
    <location>
        <begin position="445"/>
        <end position="458"/>
    </location>
</feature>
<sequence length="523" mass="58114">MSDSQPESPESTQTMGDRVDSPNAPSPPDLQGSTYGFQDDASSQDSEDREEGETLLPNTDQEDVIPPVDLPPAGAIPVNTSSPDGIATSPSLEESVANLTVSLNNVNGLLRGVLEMVITQNLQTGTVMHEILKSLVHGMPDTIVDLRGKIRVKLGTENFSEFQKDSECELALKRLRDAGSPWNMVTDLRPVGDKTLLLTCVDEVWDDKMRLEAGRLGSIIGLDPDWRIVPKRYCVEIEKYPCRHNENPRSEKETWSAWNGVKIDDAFILCSTLVLSMGSREDAEKLCKGNGVILGRSRAPLFAKPVDLRAFDLWCARCNRPSHLRNECELAVQCGKCAGSHYTNQCTVQAAHYQCVNCPEHHRSASKDCKNAAVVRMLEECKTWRKTGPSWARMVREPQLPDEALMDRLRAYRNTPTGQLFLNTYDSAPEPRQFVSDRGSANIGATTATQPATKPTTNAKKRKGDWDSRDVSRSEPPTMMQVSQMNQRRLDNANKGSGPLRRGRGRPPKAFDRNNASKRRRGN</sequence>
<dbReference type="Proteomes" id="UP000547976">
    <property type="component" value="Unassembled WGS sequence"/>
</dbReference>
<accession>A0A8H5KLK7</accession>
<reference evidence="2 3" key="1">
    <citation type="submission" date="2020-05" db="EMBL/GenBank/DDBJ databases">
        <title>Identification and distribution of gene clusters putatively required for synthesis of sphingolipid metabolism inhibitors in phylogenetically diverse species of the filamentous fungus Fusarium.</title>
        <authorList>
            <person name="Kim H.-S."/>
            <person name="Busman M."/>
            <person name="Brown D.W."/>
            <person name="Divon H."/>
            <person name="Uhlig S."/>
            <person name="Proctor R.H."/>
        </authorList>
    </citation>
    <scope>NUCLEOTIDE SEQUENCE [LARGE SCALE GENOMIC DNA]</scope>
    <source>
        <strain evidence="2 3">NRRL 66333</strain>
    </source>
</reference>
<gene>
    <name evidence="2" type="ORF">FSUBG_13982</name>
</gene>
<dbReference type="OrthoDB" id="5072820at2759"/>
<name>A0A8H5KLK7_GIBSU</name>
<keyword evidence="3" id="KW-1185">Reference proteome</keyword>
<protein>
    <recommendedName>
        <fullName evidence="4">Gag-like protein</fullName>
    </recommendedName>
</protein>
<feature type="compositionally biased region" description="Polar residues" evidence="1">
    <location>
        <begin position="31"/>
        <end position="44"/>
    </location>
</feature>
<evidence type="ECO:0008006" key="4">
    <source>
        <dbReference type="Google" id="ProtNLM"/>
    </source>
</evidence>
<organism evidence="2 3">
    <name type="scientific">Gibberella subglutinans</name>
    <name type="common">Fusarium subglutinans</name>
    <dbReference type="NCBI Taxonomy" id="42677"/>
    <lineage>
        <taxon>Eukaryota</taxon>
        <taxon>Fungi</taxon>
        <taxon>Dikarya</taxon>
        <taxon>Ascomycota</taxon>
        <taxon>Pezizomycotina</taxon>
        <taxon>Sordariomycetes</taxon>
        <taxon>Hypocreomycetidae</taxon>
        <taxon>Hypocreales</taxon>
        <taxon>Nectriaceae</taxon>
        <taxon>Fusarium</taxon>
        <taxon>Fusarium fujikuroi species complex</taxon>
    </lineage>
</organism>
<comment type="caution">
    <text evidence="2">The sequence shown here is derived from an EMBL/GenBank/DDBJ whole genome shotgun (WGS) entry which is preliminary data.</text>
</comment>
<dbReference type="RefSeq" id="XP_036530555.1">
    <property type="nucleotide sequence ID" value="XM_036678930.1"/>
</dbReference>
<evidence type="ECO:0000256" key="1">
    <source>
        <dbReference type="SAM" id="MobiDB-lite"/>
    </source>
</evidence>
<dbReference type="AlphaFoldDB" id="A0A8H5KLK7"/>
<feature type="compositionally biased region" description="Polar residues" evidence="1">
    <location>
        <begin position="78"/>
        <end position="89"/>
    </location>
</feature>
<feature type="compositionally biased region" description="Basic and acidic residues" evidence="1">
    <location>
        <begin position="464"/>
        <end position="473"/>
    </location>
</feature>
<feature type="compositionally biased region" description="Polar residues" evidence="1">
    <location>
        <begin position="1"/>
        <end position="15"/>
    </location>
</feature>